<dbReference type="Gene3D" id="1.10.1330.10">
    <property type="entry name" value="Dockerin domain"/>
    <property type="match status" value="1"/>
</dbReference>
<dbReference type="InterPro" id="IPR018247">
    <property type="entry name" value="EF_Hand_1_Ca_BS"/>
</dbReference>
<keyword evidence="3" id="KW-1185">Reference proteome</keyword>
<dbReference type="PROSITE" id="PS00018">
    <property type="entry name" value="EF_HAND_1"/>
    <property type="match status" value="1"/>
</dbReference>
<dbReference type="InterPro" id="IPR013783">
    <property type="entry name" value="Ig-like_fold"/>
</dbReference>
<protein>
    <submittedName>
        <fullName evidence="2">DUF4114</fullName>
    </submittedName>
</protein>
<reference evidence="2" key="1">
    <citation type="journal article" date="2021" name="Microb. Physiol.">
        <title>Proteogenomic Insights into the Physiology of Marine, Sulfate-Reducing, Filamentous Desulfonema limicola and Desulfonema magnum.</title>
        <authorList>
            <person name="Schnaars V."/>
            <person name="Wohlbrand L."/>
            <person name="Scheve S."/>
            <person name="Hinrichs C."/>
            <person name="Reinhardt R."/>
            <person name="Rabus R."/>
        </authorList>
    </citation>
    <scope>NUCLEOTIDE SEQUENCE</scope>
    <source>
        <strain evidence="2">4be13</strain>
    </source>
</reference>
<sequence>MFINGKQKERSRKMTSVKRNSVLSFVFILVMALSLFLITANSMAQVTPGDESKGHVTLNPGYIKGTVSIGNEDNNSVTVSSARIWAISKDASGNQLRSEVTIGSELGNYELTVHIPDETWKVNGTQEYTVYCRVYYKEGASKADLNFQSQVVSVSYQATSDLDFVLNGAWVHGNLETNCGLDYGWLYTRDSNNTCYTRIKFGADGNIHFPVRANTESTVQGTATMKNGWVYHLDEQSVNVGKGMVKQLDWRLWCDSGCSGEISGNMNLHGLGTNVLDRHKVYVTGATNRDVSLTSDGPYSLAELRPGDHQFYAQSWFNSDDDYFEYPQNFYAKINDLTCAGLTRDVSHTAAFINGKITFAKDATVVAFKDDQEGMDPPMASVRWASIYGHGIPNTPSAQGRSRDKINTADGRYDMILTDGKWNLYHTEVNFFHENIDLCGRGEERYLNSTLYINDHTRKDNGNEITLAKGQTVSNNDFTYETGSVTLKYYVNDGGTGTLKNPYLTATSHVKDEDGKTKTYTIANASGRPNVETSEGEVTFIGIPGKYVVQPKAIVNGASATFGEQVIYVIGGVCRVFEMGAPTLDVEGPAPGFHTCAENVTVSGKATDEKGVTAITVNGIPADFTPTDNPEDPEEVFFSITIDLKDGANSIETTVENADGKTASETRTVNGYTAGVFTVEESGEIRVDYLYDGGNYEPEIGLFSLSGMEELEPNSDAFIKEAVTRVMSDSENGHIILRDAEDGARFPDGYLGGSEESSRNIGDYTPVRKFEMHPGDRLAMVMIPDATFAEIDLDSAVTNDPRKRPIFSLASPNPGLGLYYGQIANVGDAGNAFVFEDNPAFNSDRDYNDIVVQVKGVTVCSPTLDGLIADGYMEQSDDWRVVENPLEEHIEVSEPTPETLWMTVTLKSPADLLVYDPRGNVIGKEGGYIPGATFEVDENGHQIVSLPALEEGEYKIVLRAIGHGGLCHLEVKGWQGKSELLAKEEPFVIEPHQVLTTTVSATAFVEEMTIDFAAPELPKAADGTPLAYDFNGDGSTDDEDIEKVSALWNLCEGDREYDAFFDLDDDGCISVLDIMPVANSKSLY</sequence>
<evidence type="ECO:0000259" key="1">
    <source>
        <dbReference type="Pfam" id="PF13448"/>
    </source>
</evidence>
<dbReference type="Pfam" id="PF13448">
    <property type="entry name" value="DUF4114"/>
    <property type="match status" value="1"/>
</dbReference>
<dbReference type="AlphaFoldDB" id="A0A975BMR0"/>
<dbReference type="Gene3D" id="2.60.40.10">
    <property type="entry name" value="Immunoglobulins"/>
    <property type="match status" value="1"/>
</dbReference>
<evidence type="ECO:0000313" key="2">
    <source>
        <dbReference type="EMBL" id="QTA88127.1"/>
    </source>
</evidence>
<dbReference type="InterPro" id="IPR036439">
    <property type="entry name" value="Dockerin_dom_sf"/>
</dbReference>
<organism evidence="2 3">
    <name type="scientific">Desulfonema magnum</name>
    <dbReference type="NCBI Taxonomy" id="45655"/>
    <lineage>
        <taxon>Bacteria</taxon>
        <taxon>Pseudomonadati</taxon>
        <taxon>Thermodesulfobacteriota</taxon>
        <taxon>Desulfobacteria</taxon>
        <taxon>Desulfobacterales</taxon>
        <taxon>Desulfococcaceae</taxon>
        <taxon>Desulfonema</taxon>
    </lineage>
</organism>
<dbReference type="InterPro" id="IPR025193">
    <property type="entry name" value="DUF4114"/>
</dbReference>
<dbReference type="GO" id="GO:0000272">
    <property type="term" value="P:polysaccharide catabolic process"/>
    <property type="evidence" value="ECO:0007669"/>
    <property type="project" value="InterPro"/>
</dbReference>
<evidence type="ECO:0000313" key="3">
    <source>
        <dbReference type="Proteomes" id="UP000663722"/>
    </source>
</evidence>
<dbReference type="EMBL" id="CP061800">
    <property type="protein sequence ID" value="QTA88127.1"/>
    <property type="molecule type" value="Genomic_DNA"/>
</dbReference>
<dbReference type="KEGG" id="dmm:dnm_041670"/>
<name>A0A975BMR0_9BACT</name>
<gene>
    <name evidence="2" type="ORF">dnm_041670</name>
</gene>
<feature type="domain" description="DUF4114" evidence="1">
    <location>
        <begin position="772"/>
        <end position="856"/>
    </location>
</feature>
<proteinExistence type="predicted"/>
<accession>A0A975BMR0</accession>
<dbReference type="Proteomes" id="UP000663722">
    <property type="component" value="Chromosome"/>
</dbReference>